<reference evidence="1 2" key="1">
    <citation type="journal article" date="2015" name="Genome Announc.">
        <title>Draft Genome Sequences of Marine Isolates of Thalassomonas viridans and Thalassomonas actiniarum.</title>
        <authorList>
            <person name="Olonade I."/>
            <person name="van Zyl L.J."/>
            <person name="Trindade M."/>
        </authorList>
    </citation>
    <scope>NUCLEOTIDE SEQUENCE [LARGE SCALE GENOMIC DNA]</scope>
    <source>
        <strain evidence="1 2">XOM25</strain>
    </source>
</reference>
<evidence type="ECO:0000313" key="1">
    <source>
        <dbReference type="EMBL" id="WDE06742.1"/>
    </source>
</evidence>
<dbReference type="InterPro" id="IPR036770">
    <property type="entry name" value="Ankyrin_rpt-contain_sf"/>
</dbReference>
<dbReference type="Proteomes" id="UP000032352">
    <property type="component" value="Chromosome"/>
</dbReference>
<evidence type="ECO:0000313" key="2">
    <source>
        <dbReference type="Proteomes" id="UP000032352"/>
    </source>
</evidence>
<dbReference type="RefSeq" id="WP_274038568.1">
    <property type="nucleotide sequence ID" value="NZ_CP059733.1"/>
</dbReference>
<keyword evidence="2" id="KW-1185">Reference proteome</keyword>
<proteinExistence type="predicted"/>
<dbReference type="KEGG" id="tvd:SG34_007510"/>
<sequence length="641" mass="72739">MKWKICLIGVVVLFSFIGYKEQEKLLVFNGEEGEQRLELQADVKVKKQAGEFDNHITPAVDKQCLNSIDSIKITPDFYQKKQDIVAFLLQLKNDEISQKIIEHVLIDSGVGLYQGRKLIKQEELKSVRSLLPGDIQTINSEQNSRVRKLFESKSLSDLVSLYKDKEIPIEKLIFLDEKVYTPLQLILLVSATENNFVSSISTKEAIEEMLSAGVVVQFSDIVEFTSKGASTDILDLLVNNFNGVKNQVFYYENEIHTLVTLSVKKENFNSTSFWLSEGVSASPLKFFDNAVDYVASVKSRGLQEDILSLLMDYDISPNNSATFDILMQQLSYDYLKSNNKDLEFFDYKKLTEPQIYKKKDDVNHIFNIALHDSDLDESCFASLEYKQNLVSKIFLLKDEAMTNQEKLQSIAKQNFTSFEKKLKDEYEKLNKPVDSHDNTGESVDPQKNVATKKFVELIKKGDWETALNERAEETDMSEQQKKDMSFVYALLAGANSEVLISLIEEGAVVDSRLVSIIVERCDLDVLKSLYSHGYDFHYVDQNWSSAISKAITSKKLKSLNFLINIGVNIEGEGAGGLSNPIGASLREYQIDLAMNMAFIDVLITSGATITNFHKEFVESFAVDNIELYMGLINKYPQFKMN</sequence>
<organism evidence="1 2">
    <name type="scientific">Thalassomonas viridans</name>
    <dbReference type="NCBI Taxonomy" id="137584"/>
    <lineage>
        <taxon>Bacteria</taxon>
        <taxon>Pseudomonadati</taxon>
        <taxon>Pseudomonadota</taxon>
        <taxon>Gammaproteobacteria</taxon>
        <taxon>Alteromonadales</taxon>
        <taxon>Colwelliaceae</taxon>
        <taxon>Thalassomonas</taxon>
    </lineage>
</organism>
<dbReference type="Gene3D" id="1.25.40.20">
    <property type="entry name" value="Ankyrin repeat-containing domain"/>
    <property type="match status" value="1"/>
</dbReference>
<protein>
    <submittedName>
        <fullName evidence="1">Uncharacterized protein</fullName>
    </submittedName>
</protein>
<dbReference type="AlphaFoldDB" id="A0AAE9Z5N4"/>
<gene>
    <name evidence="1" type="ORF">SG34_007510</name>
</gene>
<dbReference type="EMBL" id="CP059733">
    <property type="protein sequence ID" value="WDE06742.1"/>
    <property type="molecule type" value="Genomic_DNA"/>
</dbReference>
<name>A0AAE9Z5N4_9GAMM</name>
<reference evidence="1 2" key="2">
    <citation type="journal article" date="2022" name="Mar. Drugs">
        <title>Bioassay-Guided Fractionation Leads to the Detection of Cholic Acid Generated by the Rare Thalassomonas sp.</title>
        <authorList>
            <person name="Pheiffer F."/>
            <person name="Schneider Y.K."/>
            <person name="Hansen E.H."/>
            <person name="Andersen J.H."/>
            <person name="Isaksson J."/>
            <person name="Busche T."/>
            <person name="R C."/>
            <person name="Kalinowski J."/>
            <person name="Zyl L.V."/>
            <person name="Trindade M."/>
        </authorList>
    </citation>
    <scope>NUCLEOTIDE SEQUENCE [LARGE SCALE GENOMIC DNA]</scope>
    <source>
        <strain evidence="1 2">XOM25</strain>
    </source>
</reference>
<dbReference type="SUPFAM" id="SSF48403">
    <property type="entry name" value="Ankyrin repeat"/>
    <property type="match status" value="1"/>
</dbReference>
<accession>A0AAE9Z5N4</accession>